<evidence type="ECO:0000313" key="2">
    <source>
        <dbReference type="Proteomes" id="UP001056120"/>
    </source>
</evidence>
<proteinExistence type="predicted"/>
<keyword evidence="2" id="KW-1185">Reference proteome</keyword>
<accession>A0ACB9E8P4</accession>
<protein>
    <submittedName>
        <fullName evidence="1">Uncharacterized protein</fullName>
    </submittedName>
</protein>
<reference evidence="1 2" key="2">
    <citation type="journal article" date="2022" name="Mol. Ecol. Resour.">
        <title>The genomes of chicory, endive, great burdock and yacon provide insights into Asteraceae paleo-polyploidization history and plant inulin production.</title>
        <authorList>
            <person name="Fan W."/>
            <person name="Wang S."/>
            <person name="Wang H."/>
            <person name="Wang A."/>
            <person name="Jiang F."/>
            <person name="Liu H."/>
            <person name="Zhao H."/>
            <person name="Xu D."/>
            <person name="Zhang Y."/>
        </authorList>
    </citation>
    <scope>NUCLEOTIDE SEQUENCE [LARGE SCALE GENOMIC DNA]</scope>
    <source>
        <strain evidence="2">cv. Yunnan</strain>
        <tissue evidence="1">Leaves</tissue>
    </source>
</reference>
<organism evidence="1 2">
    <name type="scientific">Smallanthus sonchifolius</name>
    <dbReference type="NCBI Taxonomy" id="185202"/>
    <lineage>
        <taxon>Eukaryota</taxon>
        <taxon>Viridiplantae</taxon>
        <taxon>Streptophyta</taxon>
        <taxon>Embryophyta</taxon>
        <taxon>Tracheophyta</taxon>
        <taxon>Spermatophyta</taxon>
        <taxon>Magnoliopsida</taxon>
        <taxon>eudicotyledons</taxon>
        <taxon>Gunneridae</taxon>
        <taxon>Pentapetalae</taxon>
        <taxon>asterids</taxon>
        <taxon>campanulids</taxon>
        <taxon>Asterales</taxon>
        <taxon>Asteraceae</taxon>
        <taxon>Asteroideae</taxon>
        <taxon>Heliantheae alliance</taxon>
        <taxon>Millerieae</taxon>
        <taxon>Smallanthus</taxon>
    </lineage>
</organism>
<gene>
    <name evidence="1" type="ORF">L1987_54956</name>
</gene>
<reference evidence="2" key="1">
    <citation type="journal article" date="2022" name="Mol. Ecol. Resour.">
        <title>The genomes of chicory, endive, great burdock and yacon provide insights into Asteraceae palaeo-polyploidization history and plant inulin production.</title>
        <authorList>
            <person name="Fan W."/>
            <person name="Wang S."/>
            <person name="Wang H."/>
            <person name="Wang A."/>
            <person name="Jiang F."/>
            <person name="Liu H."/>
            <person name="Zhao H."/>
            <person name="Xu D."/>
            <person name="Zhang Y."/>
        </authorList>
    </citation>
    <scope>NUCLEOTIDE SEQUENCE [LARGE SCALE GENOMIC DNA]</scope>
    <source>
        <strain evidence="2">cv. Yunnan</strain>
    </source>
</reference>
<sequence length="169" mass="19571">MMCPAETHEGQNLALMVYITVGSASNSILEFLDEWSMEGFEEISPAVIPQSTKIFVNGSWVGIHRNPELLVRTLRQLRRQVDVDTEVGVIRDIRLKELRLYTEYACCSRPLFIVDKQRLLTKNVRGNFSKERPNMKRENFSKEEEIIIHFHSFLGNGYALLNCFLEDFA</sequence>
<dbReference type="Proteomes" id="UP001056120">
    <property type="component" value="Linkage Group LG18"/>
</dbReference>
<dbReference type="EMBL" id="CM042035">
    <property type="protein sequence ID" value="KAI3755161.1"/>
    <property type="molecule type" value="Genomic_DNA"/>
</dbReference>
<name>A0ACB9E8P4_9ASTR</name>
<evidence type="ECO:0000313" key="1">
    <source>
        <dbReference type="EMBL" id="KAI3755161.1"/>
    </source>
</evidence>
<comment type="caution">
    <text evidence="1">The sequence shown here is derived from an EMBL/GenBank/DDBJ whole genome shotgun (WGS) entry which is preliminary data.</text>
</comment>